<accession>E4LAM7</accession>
<protein>
    <recommendedName>
        <fullName evidence="2">Segregation and condensation protein A</fullName>
    </recommendedName>
</protein>
<dbReference type="GO" id="GO:0007059">
    <property type="term" value="P:chromosome segregation"/>
    <property type="evidence" value="ECO:0007669"/>
    <property type="project" value="UniProtKB-KW"/>
</dbReference>
<dbReference type="Pfam" id="PF02616">
    <property type="entry name" value="SMC_ScpA"/>
    <property type="match status" value="1"/>
</dbReference>
<proteinExistence type="predicted"/>
<dbReference type="Gene3D" id="6.10.250.2410">
    <property type="match status" value="1"/>
</dbReference>
<sequence>MDAEERNKYVVNIPVFEGPLDLLLHLVNKNRIDIQDIPVHEITDQYLEYLKAAEQFNLELGSSFFQMATTLLYIKSRMLLPKQRQADDEDVEDPRLELVRSLEEFKKMREVKFQIESLIAKQAPFRMKEPEEIQSGVYNGKISVKRLSQIFFALYDDSRFKEERVLSSEEVSLDEKMYDLERLLKKEKVIDVMAYFKMQKSRMHLAVSLLALLEFIRLGRVVLGHSVHGMTVERK</sequence>
<dbReference type="PANTHER" id="PTHR33969:SF2">
    <property type="entry name" value="SEGREGATION AND CONDENSATION PROTEIN A"/>
    <property type="match status" value="1"/>
</dbReference>
<dbReference type="RefSeq" id="WP_007555236.1">
    <property type="nucleotide sequence ID" value="NZ_AENT01000030.1"/>
</dbReference>
<dbReference type="AlphaFoldDB" id="E4LAM7"/>
<gene>
    <name evidence="3" type="ORF">HMPREF9220_0292</name>
</gene>
<dbReference type="EMBL" id="AENT01000030">
    <property type="protein sequence ID" value="EFR42186.1"/>
    <property type="molecule type" value="Genomic_DNA"/>
</dbReference>
<reference evidence="3 4" key="1">
    <citation type="submission" date="2010-11" db="EMBL/GenBank/DDBJ databases">
        <authorList>
            <person name="Durkin A.S."/>
            <person name="Madupu R."/>
            <person name="Torralba M."/>
            <person name="Gillis M."/>
            <person name="Methe B."/>
            <person name="Sutton G."/>
            <person name="Nelson K.E."/>
        </authorList>
    </citation>
    <scope>NUCLEOTIDE SEQUENCE [LARGE SCALE GENOMIC DNA]</scope>
    <source>
        <strain evidence="3 4">UPII 345-E</strain>
    </source>
</reference>
<organism evidence="3 4">
    <name type="scientific">Dialister micraerophilus UPII 345-E</name>
    <dbReference type="NCBI Taxonomy" id="910314"/>
    <lineage>
        <taxon>Bacteria</taxon>
        <taxon>Bacillati</taxon>
        <taxon>Bacillota</taxon>
        <taxon>Negativicutes</taxon>
        <taxon>Veillonellales</taxon>
        <taxon>Veillonellaceae</taxon>
        <taxon>Dialister</taxon>
    </lineage>
</organism>
<evidence type="ECO:0000313" key="3">
    <source>
        <dbReference type="EMBL" id="EFR42186.1"/>
    </source>
</evidence>
<comment type="caution">
    <text evidence="3">The sequence shown here is derived from an EMBL/GenBank/DDBJ whole genome shotgun (WGS) entry which is preliminary data.</text>
</comment>
<dbReference type="PANTHER" id="PTHR33969">
    <property type="entry name" value="SEGREGATION AND CONDENSATION PROTEIN A"/>
    <property type="match status" value="1"/>
</dbReference>
<dbReference type="eggNOG" id="COG1354">
    <property type="taxonomic scope" value="Bacteria"/>
</dbReference>
<dbReference type="Proteomes" id="UP000004594">
    <property type="component" value="Unassembled WGS sequence"/>
</dbReference>
<dbReference type="InterPro" id="IPR003768">
    <property type="entry name" value="ScpA"/>
</dbReference>
<evidence type="ECO:0000256" key="2">
    <source>
        <dbReference type="ARBA" id="ARBA00044777"/>
    </source>
</evidence>
<evidence type="ECO:0000313" key="4">
    <source>
        <dbReference type="Proteomes" id="UP000004594"/>
    </source>
</evidence>
<dbReference type="OrthoDB" id="9811016at2"/>
<name>E4LAM7_9FIRM</name>
<keyword evidence="1" id="KW-0159">Chromosome partition</keyword>
<evidence type="ECO:0000256" key="1">
    <source>
        <dbReference type="ARBA" id="ARBA00022829"/>
    </source>
</evidence>